<evidence type="ECO:0000256" key="1">
    <source>
        <dbReference type="SAM" id="Phobius"/>
    </source>
</evidence>
<dbReference type="RefSeq" id="WP_126044235.1">
    <property type="nucleotide sequence ID" value="NZ_RXFM01000005.1"/>
</dbReference>
<comment type="caution">
    <text evidence="2">The sequence shown here is derived from an EMBL/GenBank/DDBJ whole genome shotgun (WGS) entry which is preliminary data.</text>
</comment>
<dbReference type="Gene3D" id="2.160.20.80">
    <property type="entry name" value="E3 ubiquitin-protein ligase SopA"/>
    <property type="match status" value="1"/>
</dbReference>
<protein>
    <submittedName>
        <fullName evidence="2">Pentapeptide repeat-containing protein</fullName>
    </submittedName>
</protein>
<dbReference type="SUPFAM" id="SSF141571">
    <property type="entry name" value="Pentapeptide repeat-like"/>
    <property type="match status" value="1"/>
</dbReference>
<dbReference type="PANTHER" id="PTHR14136">
    <property type="entry name" value="BTB_POZ DOMAIN-CONTAINING PROTEIN KCTD9"/>
    <property type="match status" value="1"/>
</dbReference>
<keyword evidence="1" id="KW-1133">Transmembrane helix</keyword>
<organism evidence="2 3">
    <name type="scientific">Candidatus Aquarickettsia rohweri</name>
    <dbReference type="NCBI Taxonomy" id="2602574"/>
    <lineage>
        <taxon>Bacteria</taxon>
        <taxon>Pseudomonadati</taxon>
        <taxon>Pseudomonadota</taxon>
        <taxon>Alphaproteobacteria</taxon>
        <taxon>Rickettsiales</taxon>
        <taxon>Candidatus Midichloriaceae</taxon>
        <taxon>Candidatus Aquarickettsia</taxon>
    </lineage>
</organism>
<proteinExistence type="predicted"/>
<keyword evidence="1" id="KW-0472">Membrane</keyword>
<sequence>MPIDNTEIMKQRSKNFKQYESYIKSFNSFLNNFPIFSIPRFAKSAYKTFSNLPSWSKPIVGTIVGVFIGLPAALIGITTIVAAEAIKFSLACLTRPFGIKTFSFRPMTWSLYKVAQNASTPEMQKLLLEKTNLLEKIGQNKETVKGILNDLILTDQTTKQLANATLDLLGDEDFREKLKTELVNNYFKFNLHSFDREGFITNFTKYEKSQITDKIKDELGLIKLLQAKSDIRFGDSNYNLKKILKTLGESPSKQEISNTLKTQLAKELQILGLSTDSINTLLPDRLKLLLKGAQEIIQNQYKLVLDKKINEVSQRIGDEIRQKGSIDNFDHYIEDILTEHAAYVVDVQEPLYQQNFVDDYIKFHQDKGSTKLVNELREEAIEISYGLAPDYMRLTQNVLRVVDSLPDQDHNIIETGSPNLKTLLTKQPTQVITFAKSIIGDSGPLRDMLDGFGVTDEVLDLAPLVLSKDDGIAKVANLTESIRSKFIFDWTEDILNFLNSNPELQQKFIDNPEMASNLTKGIVNSITFLKNLCQDLGATNPVLDIISILVKTPEDTQKLLEHLNRGEYIELTQKFIEIASSNEELRNYLTTNKEVYKNLITSLFKEIDLIRNIQTNNGITDAELGEILDSGLGVLDNPAKFTELMEVTKQIFDIANQYMTENNINKFADLTKNDYIKLTKLILQNDRLLTLLENNTEEVGKFAKLLTEKIPALRAMKTQYLGEVAVDTFVTNLIESGILRNKDNISVMLDRYSGNGYKAVDIFSYIYRGSSTLKNLLSIAPISEYFSSASINQTLSDSIKNIINSNTTKNSLTELLTSSNDTTIQNLGATKKLDGIELDEIDFAKAKKIHGFSFTSSQLSIANFQRTEIKSTSFANSMFKYGVNFEDANLQDVDFSNSAFSTYNLEKLYLPARYNAKGITRPEYIISFKNSTLTNVNFSDIDLVKKYGVRDEIKIDFEGATIDPSTFYSLIAAIRKNPELKDKINLVGAKIIGDLSERDLSNLDLEGIDLSGIASLQGTIIKNTNLKGTNINPELLKKTMQLESIETDFTLAKLNEIEEAQQENRKSIITKKISKIIVNN</sequence>
<reference evidence="3" key="1">
    <citation type="submission" date="2018-11" db="EMBL/GenBank/DDBJ databases">
        <title>Phylogenetic, genomic, and biogeographic characterization of a novel and ubiquitous marine invertebrate-associated Rickettsiales parasite, Candidatus Marinoinvertebrata rohwerii, gen. nov., sp. nov.</title>
        <authorList>
            <person name="Klinges J.G."/>
            <person name="Rosales S.M."/>
            <person name="Mcminds R."/>
            <person name="Shaver E.C."/>
            <person name="Shantz A."/>
            <person name="Peters E.C."/>
            <person name="Burkepile D.E."/>
            <person name="Silliman B.R."/>
            <person name="Vega Thurber R.L."/>
        </authorList>
    </citation>
    <scope>NUCLEOTIDE SEQUENCE [LARGE SCALE GENOMIC DNA]</scope>
    <source>
        <strain evidence="3">a_cerv_44</strain>
    </source>
</reference>
<accession>A0A429XUP9</accession>
<dbReference type="AlphaFoldDB" id="A0A429XUP9"/>
<dbReference type="EMBL" id="RXFM01000005">
    <property type="protein sequence ID" value="RST71889.1"/>
    <property type="molecule type" value="Genomic_DNA"/>
</dbReference>
<dbReference type="InterPro" id="IPR051082">
    <property type="entry name" value="Pentapeptide-BTB/POZ_domain"/>
</dbReference>
<keyword evidence="3" id="KW-1185">Reference proteome</keyword>
<dbReference type="PANTHER" id="PTHR14136:SF17">
    <property type="entry name" value="BTB_POZ DOMAIN-CONTAINING PROTEIN KCTD9"/>
    <property type="match status" value="1"/>
</dbReference>
<gene>
    <name evidence="2" type="ORF">EIC27_00645</name>
</gene>
<keyword evidence="1" id="KW-0812">Transmembrane</keyword>
<evidence type="ECO:0000313" key="2">
    <source>
        <dbReference type="EMBL" id="RST71889.1"/>
    </source>
</evidence>
<dbReference type="Proteomes" id="UP000279470">
    <property type="component" value="Unassembled WGS sequence"/>
</dbReference>
<name>A0A429XUP9_9RICK</name>
<evidence type="ECO:0000313" key="3">
    <source>
        <dbReference type="Proteomes" id="UP000279470"/>
    </source>
</evidence>
<feature type="transmembrane region" description="Helical" evidence="1">
    <location>
        <begin position="59"/>
        <end position="83"/>
    </location>
</feature>
<dbReference type="OrthoDB" id="9812495at2"/>